<dbReference type="PANTHER" id="PTHR46116">
    <property type="entry name" value="(E3-INDEPENDENT) E2 UBIQUITIN-CONJUGATING ENZYME"/>
    <property type="match status" value="1"/>
</dbReference>
<feature type="region of interest" description="Disordered" evidence="3">
    <location>
        <begin position="116"/>
        <end position="135"/>
    </location>
</feature>
<dbReference type="InterPro" id="IPR057733">
    <property type="entry name" value="UBE2O-like_SH3-B"/>
</dbReference>
<dbReference type="AlphaFoldDB" id="A0AAF6B380"/>
<feature type="compositionally biased region" description="Basic and acidic residues" evidence="3">
    <location>
        <begin position="405"/>
        <end position="418"/>
    </location>
</feature>
<protein>
    <submittedName>
        <fullName evidence="6">Uncharacterized protein</fullName>
    </submittedName>
</protein>
<feature type="compositionally biased region" description="Basic residues" evidence="3">
    <location>
        <begin position="117"/>
        <end position="135"/>
    </location>
</feature>
<accession>A0AAF6B380</accession>
<feature type="compositionally biased region" description="Basic and acidic residues" evidence="3">
    <location>
        <begin position="443"/>
        <end position="466"/>
    </location>
</feature>
<sequence>MEGVVVDVEAGSVLVYWIAAGNALSNSHSSSVPNEEQDAKKLLPMIYFSHTNWQLGDRSLPPVRMRPKSVVPLEPTTDVIPSDGEAESSVENNAARSPETVDVVCGSAEGCKDAWGTHRRKSKQRRPIKRDKKVQKKEKPVEYAVLVVNTRTTVDIVWQDGTVSQGLDACSLIPVDHLGDHDFWPEQYVMERGADGEGLDVDPRRVGIVKSVDAKQRTATVRWLKIVQRPEEPREFESEEVVSVYELVEHPDYSYCLGDVVIRLTPSPMASDETPFMDESDAAVSSGVEETSEVDADENEACTSRSSSDKLLKQSAKRKGRSSKVVNQDSSWVGVITGLQDGDSEVAWADGMVSKVGPQAILVVNRDLEDSSSAHTSDLEDAEDVDDAASWKTVLSDDELTRIEQEEEAWTDKERPAWDDEVAESQYNGQGNEAVELLADAGGKDLATDERGQVENRPQKCREGFKLPRQGKAWP</sequence>
<dbReference type="Pfam" id="PF23044">
    <property type="entry name" value="SH3-C_UBE2O"/>
    <property type="match status" value="1"/>
</dbReference>
<name>A0AAF6B380_MARPO</name>
<dbReference type="EMBL" id="AP019868">
    <property type="protein sequence ID" value="BBN06464.1"/>
    <property type="molecule type" value="Genomic_DNA"/>
</dbReference>
<organism evidence="6 7">
    <name type="scientific">Marchantia polymorpha subsp. ruderalis</name>
    <dbReference type="NCBI Taxonomy" id="1480154"/>
    <lineage>
        <taxon>Eukaryota</taxon>
        <taxon>Viridiplantae</taxon>
        <taxon>Streptophyta</taxon>
        <taxon>Embryophyta</taxon>
        <taxon>Marchantiophyta</taxon>
        <taxon>Marchantiopsida</taxon>
        <taxon>Marchantiidae</taxon>
        <taxon>Marchantiales</taxon>
        <taxon>Marchantiaceae</taxon>
        <taxon>Marchantia</taxon>
    </lineage>
</organism>
<feature type="domain" description="UBE2O-like SH3-C" evidence="5">
    <location>
        <begin position="328"/>
        <end position="373"/>
    </location>
</feature>
<proteinExistence type="predicted"/>
<dbReference type="GO" id="GO:0061631">
    <property type="term" value="F:ubiquitin conjugating enzyme activity"/>
    <property type="evidence" value="ECO:0007669"/>
    <property type="project" value="TreeGrafter"/>
</dbReference>
<dbReference type="Proteomes" id="UP001162541">
    <property type="component" value="Chromosome 3"/>
</dbReference>
<dbReference type="Pfam" id="PF23043">
    <property type="entry name" value="SH3-B_UBE2O"/>
    <property type="match status" value="1"/>
</dbReference>
<feature type="compositionally biased region" description="Acidic residues" evidence="3">
    <location>
        <begin position="290"/>
        <end position="300"/>
    </location>
</feature>
<feature type="region of interest" description="Disordered" evidence="3">
    <location>
        <begin position="405"/>
        <end position="427"/>
    </location>
</feature>
<evidence type="ECO:0000259" key="5">
    <source>
        <dbReference type="Pfam" id="PF23044"/>
    </source>
</evidence>
<feature type="region of interest" description="Disordered" evidence="3">
    <location>
        <begin position="271"/>
        <end position="323"/>
    </location>
</feature>
<feature type="domain" description="UBE2O-like SH3-B" evidence="4">
    <location>
        <begin position="180"/>
        <end position="252"/>
    </location>
</feature>
<evidence type="ECO:0000256" key="3">
    <source>
        <dbReference type="SAM" id="MobiDB-lite"/>
    </source>
</evidence>
<evidence type="ECO:0000256" key="1">
    <source>
        <dbReference type="ARBA" id="ARBA00022679"/>
    </source>
</evidence>
<dbReference type="InterPro" id="IPR057734">
    <property type="entry name" value="UBE2O-like_SH3-C"/>
</dbReference>
<dbReference type="PANTHER" id="PTHR46116:SF15">
    <property type="entry name" value="(E3-INDEPENDENT) E2 UBIQUITIN-CONJUGATING ENZYME"/>
    <property type="match status" value="1"/>
</dbReference>
<reference evidence="7" key="1">
    <citation type="journal article" date="2020" name="Curr. Biol.">
        <title>Chromatin organization in early land plants reveals an ancestral association between H3K27me3, transposons, and constitutive heterochromatin.</title>
        <authorList>
            <person name="Montgomery S.A."/>
            <person name="Tanizawa Y."/>
            <person name="Galik B."/>
            <person name="Wang N."/>
            <person name="Ito T."/>
            <person name="Mochizuki T."/>
            <person name="Akimcheva S."/>
            <person name="Bowman J.L."/>
            <person name="Cognat V."/>
            <person name="Marechal-Drouard L."/>
            <person name="Ekker H."/>
            <person name="Hong S.F."/>
            <person name="Kohchi T."/>
            <person name="Lin S.S."/>
            <person name="Liu L.D."/>
            <person name="Nakamura Y."/>
            <person name="Valeeva L.R."/>
            <person name="Shakirov E.V."/>
            <person name="Shippen D.E."/>
            <person name="Wei W.L."/>
            <person name="Yagura M."/>
            <person name="Yamaoka S."/>
            <person name="Yamato K.T."/>
            <person name="Liu C."/>
            <person name="Berger F."/>
        </authorList>
    </citation>
    <scope>NUCLEOTIDE SEQUENCE [LARGE SCALE GENOMIC DNA]</scope>
    <source>
        <strain evidence="7">Tak-1</strain>
    </source>
</reference>
<evidence type="ECO:0000259" key="4">
    <source>
        <dbReference type="Pfam" id="PF23043"/>
    </source>
</evidence>
<evidence type="ECO:0000256" key="2">
    <source>
        <dbReference type="ARBA" id="ARBA00022786"/>
    </source>
</evidence>
<feature type="region of interest" description="Disordered" evidence="3">
    <location>
        <begin position="73"/>
        <end position="99"/>
    </location>
</feature>
<evidence type="ECO:0000313" key="6">
    <source>
        <dbReference type="EMBL" id="BBN06464.1"/>
    </source>
</evidence>
<keyword evidence="2" id="KW-0833">Ubl conjugation pathway</keyword>
<evidence type="ECO:0000313" key="7">
    <source>
        <dbReference type="Proteomes" id="UP001162541"/>
    </source>
</evidence>
<keyword evidence="1" id="KW-0808">Transferase</keyword>
<gene>
    <name evidence="6" type="ORF">Mp_3g21390</name>
</gene>
<feature type="region of interest" description="Disordered" evidence="3">
    <location>
        <begin position="443"/>
        <end position="475"/>
    </location>
</feature>